<dbReference type="SUPFAM" id="SSF50475">
    <property type="entry name" value="FMN-binding split barrel"/>
    <property type="match status" value="1"/>
</dbReference>
<accession>A0A7I7R1U6</accession>
<keyword evidence="4" id="KW-1185">Reference proteome</keyword>
<comment type="similarity">
    <text evidence="1">Belongs to the non-flavoprotein flavin reductase family.</text>
</comment>
<dbReference type="Pfam" id="PF01613">
    <property type="entry name" value="Flavin_Reduct"/>
    <property type="match status" value="1"/>
</dbReference>
<evidence type="ECO:0000313" key="3">
    <source>
        <dbReference type="EMBL" id="ORB02673.1"/>
    </source>
</evidence>
<dbReference type="InterPro" id="IPR012349">
    <property type="entry name" value="Split_barrel_FMN-bd"/>
</dbReference>
<organism evidence="3 4">
    <name type="scientific">Mycolicibacter minnesotensis</name>
    <dbReference type="NCBI Taxonomy" id="1118379"/>
    <lineage>
        <taxon>Bacteria</taxon>
        <taxon>Bacillati</taxon>
        <taxon>Actinomycetota</taxon>
        <taxon>Actinomycetes</taxon>
        <taxon>Mycobacteriales</taxon>
        <taxon>Mycobacteriaceae</taxon>
        <taxon>Mycolicibacter</taxon>
    </lineage>
</organism>
<dbReference type="RefSeq" id="WP_083023857.1">
    <property type="nucleotide sequence ID" value="NZ_AP022589.1"/>
</dbReference>
<protein>
    <submittedName>
        <fullName evidence="3">Monooxygenase</fullName>
    </submittedName>
</protein>
<dbReference type="GO" id="GO:0004497">
    <property type="term" value="F:monooxygenase activity"/>
    <property type="evidence" value="ECO:0007669"/>
    <property type="project" value="UniProtKB-KW"/>
</dbReference>
<sequence>MSDKATQTPPGDLLIPLAPEMRRVLGHFCTGVAVITAHDGSRPLGFTCQSVTSVSLDPPYISFCPANTSSTWPLIRNVGRLCVNILSEQQGDVCTQFAVGGSDKFSGVTWFPGVNGSPGLEGTLAAIEADVEFEHEAGDHTIVIARVTGLRAHQERAPLLFYRGGFGGYSGFDGGRNG</sequence>
<dbReference type="EMBL" id="MVHZ01000004">
    <property type="protein sequence ID" value="ORB02673.1"/>
    <property type="molecule type" value="Genomic_DNA"/>
</dbReference>
<dbReference type="InterPro" id="IPR002563">
    <property type="entry name" value="Flavin_Rdtase-like_dom"/>
</dbReference>
<dbReference type="Proteomes" id="UP000192320">
    <property type="component" value="Unassembled WGS sequence"/>
</dbReference>
<evidence type="ECO:0000313" key="4">
    <source>
        <dbReference type="Proteomes" id="UP000192320"/>
    </source>
</evidence>
<dbReference type="Gene3D" id="2.30.110.10">
    <property type="entry name" value="Electron Transport, Fmn-binding Protein, Chain A"/>
    <property type="match status" value="1"/>
</dbReference>
<name>A0A7I7R1U6_9MYCO</name>
<gene>
    <name evidence="3" type="ORF">BST33_06270</name>
</gene>
<comment type="caution">
    <text evidence="3">The sequence shown here is derived from an EMBL/GenBank/DDBJ whole genome shotgun (WGS) entry which is preliminary data.</text>
</comment>
<dbReference type="InterPro" id="IPR050268">
    <property type="entry name" value="NADH-dep_flavin_reductase"/>
</dbReference>
<dbReference type="GO" id="GO:0042602">
    <property type="term" value="F:riboflavin reductase (NADPH) activity"/>
    <property type="evidence" value="ECO:0007669"/>
    <property type="project" value="TreeGrafter"/>
</dbReference>
<dbReference type="GO" id="GO:0010181">
    <property type="term" value="F:FMN binding"/>
    <property type="evidence" value="ECO:0007669"/>
    <property type="project" value="InterPro"/>
</dbReference>
<evidence type="ECO:0000256" key="1">
    <source>
        <dbReference type="ARBA" id="ARBA00008898"/>
    </source>
</evidence>
<dbReference type="AlphaFoldDB" id="A0A7I7R1U6"/>
<evidence type="ECO:0000256" key="2">
    <source>
        <dbReference type="ARBA" id="ARBA00023002"/>
    </source>
</evidence>
<proteinExistence type="inferred from homology"/>
<dbReference type="PANTHER" id="PTHR30466:SF11">
    <property type="entry name" value="FLAVIN-DEPENDENT MONOOXYGENASE, REDUCTASE SUBUNIT HSAB"/>
    <property type="match status" value="1"/>
</dbReference>
<dbReference type="PANTHER" id="PTHR30466">
    <property type="entry name" value="FLAVIN REDUCTASE"/>
    <property type="match status" value="1"/>
</dbReference>
<dbReference type="OrthoDB" id="9792858at2"/>
<dbReference type="SMART" id="SM00903">
    <property type="entry name" value="Flavin_Reduct"/>
    <property type="match status" value="1"/>
</dbReference>
<keyword evidence="2" id="KW-0560">Oxidoreductase</keyword>
<reference evidence="3 4" key="1">
    <citation type="submission" date="2017-02" db="EMBL/GenBank/DDBJ databases">
        <title>The new phylogeny of genus Mycobacterium.</title>
        <authorList>
            <person name="Tortoli E."/>
            <person name="Trovato A."/>
            <person name="Cirillo D.M."/>
        </authorList>
    </citation>
    <scope>NUCLEOTIDE SEQUENCE [LARGE SCALE GENOMIC DNA]</scope>
    <source>
        <strain evidence="3 4">DSM 45633</strain>
    </source>
</reference>
<keyword evidence="3" id="KW-0503">Monooxygenase</keyword>